<dbReference type="InterPro" id="IPR050350">
    <property type="entry name" value="Compl-Cell_Adhes-Reg"/>
</dbReference>
<keyword evidence="11" id="KW-1185">Reference proteome</keyword>
<dbReference type="InterPro" id="IPR000436">
    <property type="entry name" value="Sushi_SCR_CCP_dom"/>
</dbReference>
<feature type="domain" description="Sushi" evidence="10">
    <location>
        <begin position="85"/>
        <end position="146"/>
    </location>
</feature>
<evidence type="ECO:0000313" key="11">
    <source>
        <dbReference type="Proteomes" id="UP000248481"/>
    </source>
</evidence>
<sequence length="628" mass="71427">MITLAETENTEIKCVGEKIVGFIWDMLDSRKIWENHQVMNPRAPNGILHRKEKMAAQLFSRLWRVSDPTLFQMTLVAALMASVLGSCGPPPNLYFASLTTELNGTYFNSGTVLKYTCRLGYSKVNFLSQFVTCQHNTWRYNEFCVKKRCRNPGELQNGRVIAETDYFFGSHIEFVCSEGGYMFCRDKRVDWSDPLPLCVIAKCKPPPDISNGRHNGGDEDFYTYGSSVTYRCDPNFSMIGKASISCTVENKTVGVWNPSPPTCKKIVCPKPEVKNGNVISGFRTIYTYKNSMVFDCEEGFILKGSSLIHCGENNDWDPPPPICELNSCTDLPSIPNAYWERYNNHMPTKERLYNIGTVLRYKCYTGYEPALDGSTTVTCQRNLTWTRHIGCKEMCCPIPDLENGEIISKSTRSVNSCAYFYRDTVFYMCYKKYQFEARCQEDGTWNPKTPTCDENCDFPPDVAHGHYEEVKGFRVFIQNEVIYKCDKGYTLVGEAKLTCSSSRWTPAVPQCKALCPKPEIAHAKLSVDEDQYLQTANVTIQCDSGYKLDGPQNITCLENRTWYPGVPKCEWVVPEGCEHVHKGRKAMQCLPNPANVKMAMELYKLSLEIELLELQRDKAKKDTMESSL</sequence>
<evidence type="ECO:0000256" key="1">
    <source>
        <dbReference type="ARBA" id="ARBA00022588"/>
    </source>
</evidence>
<name>A0A8M1MHF0_NEOSC</name>
<evidence type="ECO:0000313" key="12">
    <source>
        <dbReference type="RefSeq" id="XP_044772023.1"/>
    </source>
</evidence>
<dbReference type="FunFam" id="2.10.70.10:FF:000070">
    <property type="entry name" value="Complement C3d receptor 2"/>
    <property type="match status" value="1"/>
</dbReference>
<evidence type="ECO:0000256" key="6">
    <source>
        <dbReference type="ARBA" id="ARBA00022875"/>
    </source>
</evidence>
<keyword evidence="3" id="KW-0732">Signal</keyword>
<dbReference type="Gene3D" id="1.20.5.3730">
    <property type="match status" value="1"/>
</dbReference>
<keyword evidence="1" id="KW-0399">Innate immunity</keyword>
<feature type="domain" description="Sushi" evidence="10">
    <location>
        <begin position="326"/>
        <end position="393"/>
    </location>
</feature>
<dbReference type="SUPFAM" id="SSF57535">
    <property type="entry name" value="Complement control module/SCR domain"/>
    <property type="match status" value="8"/>
</dbReference>
<dbReference type="Pfam" id="PF18453">
    <property type="entry name" value="C4bp_oligo"/>
    <property type="match status" value="1"/>
</dbReference>
<reference evidence="12" key="1">
    <citation type="submission" date="2025-08" db="UniProtKB">
        <authorList>
            <consortium name="RefSeq"/>
        </authorList>
    </citation>
    <scope>IDENTIFICATION</scope>
    <source>
        <tissue evidence="12">Blood</tissue>
    </source>
</reference>
<dbReference type="GO" id="GO:0006958">
    <property type="term" value="P:complement activation, classical pathway"/>
    <property type="evidence" value="ECO:0007669"/>
    <property type="project" value="UniProtKB-KW"/>
</dbReference>
<dbReference type="PANTHER" id="PTHR19325:SF551">
    <property type="entry name" value="ZONA PELLUCIDA SPERM-BINDING PROTEIN 3 RECEPTOR"/>
    <property type="match status" value="1"/>
</dbReference>
<keyword evidence="6" id="KW-0180">Complement pathway</keyword>
<comment type="caution">
    <text evidence="9">Lacks conserved residue(s) required for the propagation of feature annotation.</text>
</comment>
<dbReference type="PANTHER" id="PTHR19325">
    <property type="entry name" value="COMPLEMENT COMPONENT-RELATED SUSHI DOMAIN-CONTAINING"/>
    <property type="match status" value="1"/>
</dbReference>
<accession>A0A8M1MHF0</accession>
<organism evidence="11 12">
    <name type="scientific">Neomonachus schauinslandi</name>
    <name type="common">Hawaiian monk seal</name>
    <name type="synonym">Monachus schauinslandi</name>
    <dbReference type="NCBI Taxonomy" id="29088"/>
    <lineage>
        <taxon>Eukaryota</taxon>
        <taxon>Metazoa</taxon>
        <taxon>Chordata</taxon>
        <taxon>Craniata</taxon>
        <taxon>Vertebrata</taxon>
        <taxon>Euteleostomi</taxon>
        <taxon>Mammalia</taxon>
        <taxon>Eutheria</taxon>
        <taxon>Laurasiatheria</taxon>
        <taxon>Carnivora</taxon>
        <taxon>Caniformia</taxon>
        <taxon>Pinnipedia</taxon>
        <taxon>Phocidae</taxon>
        <taxon>Monachinae</taxon>
        <taxon>Monachini</taxon>
        <taxon>Neomonachus</taxon>
    </lineage>
</organism>
<dbReference type="PROSITE" id="PS50923">
    <property type="entry name" value="SUSHI"/>
    <property type="match status" value="7"/>
</dbReference>
<feature type="disulfide bond" evidence="9">
    <location>
        <begin position="296"/>
        <end position="323"/>
    </location>
</feature>
<feature type="domain" description="Sushi" evidence="10">
    <location>
        <begin position="201"/>
        <end position="265"/>
    </location>
</feature>
<evidence type="ECO:0000259" key="10">
    <source>
        <dbReference type="PROSITE" id="PS50923"/>
    </source>
</evidence>
<feature type="disulfide bond" evidence="9">
    <location>
        <begin position="542"/>
        <end position="569"/>
    </location>
</feature>
<evidence type="ECO:0000256" key="7">
    <source>
        <dbReference type="ARBA" id="ARBA00023157"/>
    </source>
</evidence>
<dbReference type="GO" id="GO:0045087">
    <property type="term" value="P:innate immune response"/>
    <property type="evidence" value="ECO:0007669"/>
    <property type="project" value="UniProtKB-KW"/>
</dbReference>
<dbReference type="Gene3D" id="2.10.70.10">
    <property type="entry name" value="Complement Module, domain 1"/>
    <property type="match status" value="7"/>
</dbReference>
<keyword evidence="2 9" id="KW-0768">Sushi</keyword>
<feature type="domain" description="Sushi" evidence="10">
    <location>
        <begin position="454"/>
        <end position="513"/>
    </location>
</feature>
<feature type="disulfide bond" evidence="9">
    <location>
        <begin position="456"/>
        <end position="499"/>
    </location>
</feature>
<dbReference type="KEGG" id="nsu:110573893"/>
<feature type="domain" description="Sushi" evidence="10">
    <location>
        <begin position="147"/>
        <end position="200"/>
    </location>
</feature>
<evidence type="ECO:0000256" key="3">
    <source>
        <dbReference type="ARBA" id="ARBA00022729"/>
    </source>
</evidence>
<protein>
    <submittedName>
        <fullName evidence="12">C4b-binding protein alpha chain</fullName>
    </submittedName>
</protein>
<evidence type="ECO:0000256" key="8">
    <source>
        <dbReference type="ARBA" id="ARBA00023180"/>
    </source>
</evidence>
<dbReference type="GeneID" id="110573893"/>
<dbReference type="Gene3D" id="2.20.28.230">
    <property type="match status" value="1"/>
</dbReference>
<evidence type="ECO:0000256" key="2">
    <source>
        <dbReference type="ARBA" id="ARBA00022659"/>
    </source>
</evidence>
<dbReference type="InterPro" id="IPR040514">
    <property type="entry name" value="C4bp_oligo"/>
</dbReference>
<keyword evidence="8" id="KW-0325">Glycoprotein</keyword>
<dbReference type="Pfam" id="PF00084">
    <property type="entry name" value="Sushi"/>
    <property type="match status" value="7"/>
</dbReference>
<keyword evidence="5" id="KW-0391">Immunity</keyword>
<dbReference type="CDD" id="cd00033">
    <property type="entry name" value="CCP"/>
    <property type="match status" value="7"/>
</dbReference>
<evidence type="ECO:0000256" key="9">
    <source>
        <dbReference type="PROSITE-ProRule" id="PRU00302"/>
    </source>
</evidence>
<keyword evidence="7 9" id="KW-1015">Disulfide bond</keyword>
<evidence type="ECO:0000256" key="5">
    <source>
        <dbReference type="ARBA" id="ARBA00022859"/>
    </source>
</evidence>
<dbReference type="FunFam" id="2.10.70.10:FF:000008">
    <property type="entry name" value="Complement receptor type 1"/>
    <property type="match status" value="1"/>
</dbReference>
<dbReference type="SMART" id="SM00032">
    <property type="entry name" value="CCP"/>
    <property type="match status" value="8"/>
</dbReference>
<dbReference type="AlphaFoldDB" id="A0A8M1MHF0"/>
<feature type="disulfide bond" evidence="9">
    <location>
        <begin position="117"/>
        <end position="144"/>
    </location>
</feature>
<proteinExistence type="predicted"/>
<dbReference type="CTD" id="722"/>
<dbReference type="InterPro" id="IPR035976">
    <property type="entry name" value="Sushi/SCR/CCP_sf"/>
</dbReference>
<dbReference type="FunFam" id="2.10.70.10:FF:000014">
    <property type="entry name" value="Membrane cofactor protein"/>
    <property type="match status" value="2"/>
</dbReference>
<keyword evidence="4" id="KW-0677">Repeat</keyword>
<gene>
    <name evidence="12" type="primary">C4BPA</name>
</gene>
<dbReference type="Proteomes" id="UP000248481">
    <property type="component" value="Chromosome 6"/>
</dbReference>
<feature type="domain" description="Sushi" evidence="10">
    <location>
        <begin position="514"/>
        <end position="571"/>
    </location>
</feature>
<evidence type="ECO:0000256" key="4">
    <source>
        <dbReference type="ARBA" id="ARBA00022737"/>
    </source>
</evidence>
<feature type="disulfide bond" evidence="9">
    <location>
        <begin position="203"/>
        <end position="246"/>
    </location>
</feature>
<dbReference type="RefSeq" id="XP_044772023.1">
    <property type="nucleotide sequence ID" value="XM_044916088.1"/>
</dbReference>
<feature type="domain" description="Sushi" evidence="10">
    <location>
        <begin position="266"/>
        <end position="325"/>
    </location>
</feature>